<name>A0A521CXE1_9BACT</name>
<dbReference type="Pfam" id="PF11827">
    <property type="entry name" value="DUF3347"/>
    <property type="match status" value="1"/>
</dbReference>
<evidence type="ECO:0000313" key="4">
    <source>
        <dbReference type="EMBL" id="SMO64088.1"/>
    </source>
</evidence>
<feature type="signal peptide" evidence="2">
    <location>
        <begin position="1"/>
        <end position="19"/>
    </location>
</feature>
<feature type="region of interest" description="Disordered" evidence="1">
    <location>
        <begin position="21"/>
        <end position="42"/>
    </location>
</feature>
<accession>A0A521CXE1</accession>
<gene>
    <name evidence="4" type="ORF">SAMN06265219_106212</name>
</gene>
<reference evidence="4 5" key="1">
    <citation type="submission" date="2017-05" db="EMBL/GenBank/DDBJ databases">
        <authorList>
            <person name="Varghese N."/>
            <person name="Submissions S."/>
        </authorList>
    </citation>
    <scope>NUCLEOTIDE SEQUENCE [LARGE SCALE GENOMIC DNA]</scope>
    <source>
        <strain evidence="4 5">DSM 21985</strain>
    </source>
</reference>
<evidence type="ECO:0000256" key="2">
    <source>
        <dbReference type="SAM" id="SignalP"/>
    </source>
</evidence>
<feature type="domain" description="DUF3347" evidence="3">
    <location>
        <begin position="49"/>
        <end position="135"/>
    </location>
</feature>
<proteinExistence type="predicted"/>
<evidence type="ECO:0000256" key="1">
    <source>
        <dbReference type="SAM" id="MobiDB-lite"/>
    </source>
</evidence>
<evidence type="ECO:0000259" key="3">
    <source>
        <dbReference type="Pfam" id="PF11827"/>
    </source>
</evidence>
<sequence>MKTILTLTLLSLISFSATAQHEHQGDHQNHQQAEMQEAHRHTQHLDTLIHHYMDAKNALVQDDFESAKASMQAFADEVHSSSEMNQHEEHAEKHEKHHSNMVVAVEEASAAENIEELRAAFQKVSKELITAVENQGYDGTLYKQYCPMYEGGSNWLSKKEEVENPFYGQAMHSCGDAVEEISQP</sequence>
<dbReference type="AlphaFoldDB" id="A0A521CXE1"/>
<keyword evidence="5" id="KW-1185">Reference proteome</keyword>
<organism evidence="4 5">
    <name type="scientific">Gracilimonas mengyeensis</name>
    <dbReference type="NCBI Taxonomy" id="1302730"/>
    <lineage>
        <taxon>Bacteria</taxon>
        <taxon>Pseudomonadati</taxon>
        <taxon>Balneolota</taxon>
        <taxon>Balneolia</taxon>
        <taxon>Balneolales</taxon>
        <taxon>Balneolaceae</taxon>
        <taxon>Gracilimonas</taxon>
    </lineage>
</organism>
<keyword evidence="2" id="KW-0732">Signal</keyword>
<dbReference type="OrthoDB" id="5513217at2"/>
<dbReference type="InterPro" id="IPR021782">
    <property type="entry name" value="DUF3347"/>
</dbReference>
<evidence type="ECO:0000313" key="5">
    <source>
        <dbReference type="Proteomes" id="UP000317557"/>
    </source>
</evidence>
<protein>
    <recommendedName>
        <fullName evidence="3">DUF3347 domain-containing protein</fullName>
    </recommendedName>
</protein>
<dbReference type="RefSeq" id="WP_142454233.1">
    <property type="nucleotide sequence ID" value="NZ_FXTP01000006.1"/>
</dbReference>
<feature type="chain" id="PRO_5022007084" description="DUF3347 domain-containing protein" evidence="2">
    <location>
        <begin position="20"/>
        <end position="184"/>
    </location>
</feature>
<dbReference type="EMBL" id="FXTP01000006">
    <property type="protein sequence ID" value="SMO64088.1"/>
    <property type="molecule type" value="Genomic_DNA"/>
</dbReference>
<dbReference type="Proteomes" id="UP000317557">
    <property type="component" value="Unassembled WGS sequence"/>
</dbReference>